<reference evidence="1" key="2">
    <citation type="journal article" date="2021" name="PeerJ">
        <title>Extensive microbial diversity within the chicken gut microbiome revealed by metagenomics and culture.</title>
        <authorList>
            <person name="Gilroy R."/>
            <person name="Ravi A."/>
            <person name="Getino M."/>
            <person name="Pursley I."/>
            <person name="Horton D.L."/>
            <person name="Alikhan N.F."/>
            <person name="Baker D."/>
            <person name="Gharbi K."/>
            <person name="Hall N."/>
            <person name="Watson M."/>
            <person name="Adriaenssens E.M."/>
            <person name="Foster-Nyarko E."/>
            <person name="Jarju S."/>
            <person name="Secka A."/>
            <person name="Antonio M."/>
            <person name="Oren A."/>
            <person name="Chaudhuri R.R."/>
            <person name="La Ragione R."/>
            <person name="Hildebrand F."/>
            <person name="Pallen M.J."/>
        </authorList>
    </citation>
    <scope>NUCLEOTIDE SEQUENCE</scope>
    <source>
        <strain evidence="1">ChiGjej1B1-24693</strain>
    </source>
</reference>
<comment type="caution">
    <text evidence="1">The sequence shown here is derived from an EMBL/GenBank/DDBJ whole genome shotgun (WGS) entry which is preliminary data.</text>
</comment>
<name>A0A9D1GW80_9ACTN</name>
<dbReference type="Proteomes" id="UP000886842">
    <property type="component" value="Unassembled WGS sequence"/>
</dbReference>
<evidence type="ECO:0000313" key="2">
    <source>
        <dbReference type="Proteomes" id="UP000886842"/>
    </source>
</evidence>
<protein>
    <submittedName>
        <fullName evidence="1">Uncharacterized protein</fullName>
    </submittedName>
</protein>
<accession>A0A9D1GW80</accession>
<reference evidence="1" key="1">
    <citation type="submission" date="2020-10" db="EMBL/GenBank/DDBJ databases">
        <authorList>
            <person name="Gilroy R."/>
        </authorList>
    </citation>
    <scope>NUCLEOTIDE SEQUENCE</scope>
    <source>
        <strain evidence="1">ChiGjej1B1-24693</strain>
    </source>
</reference>
<dbReference type="EMBL" id="DVLP01000072">
    <property type="protein sequence ID" value="HIT74442.1"/>
    <property type="molecule type" value="Genomic_DNA"/>
</dbReference>
<organism evidence="1 2">
    <name type="scientific">Candidatus Avipropionibacterium avicola</name>
    <dbReference type="NCBI Taxonomy" id="2840701"/>
    <lineage>
        <taxon>Bacteria</taxon>
        <taxon>Bacillati</taxon>
        <taxon>Actinomycetota</taxon>
        <taxon>Actinomycetes</taxon>
        <taxon>Propionibacteriales</taxon>
        <taxon>Propionibacteriaceae</taxon>
        <taxon>Propionibacteriaceae incertae sedis</taxon>
        <taxon>Candidatus Avipropionibacterium</taxon>
    </lineage>
</organism>
<sequence>MTTPPTPQPRSAQPLPLDELFRWYGDWEPLTPATIADFMAGFDRTWWII</sequence>
<feature type="non-terminal residue" evidence="1">
    <location>
        <position position="49"/>
    </location>
</feature>
<dbReference type="AlphaFoldDB" id="A0A9D1GW80"/>
<gene>
    <name evidence="1" type="ORF">IAA98_02535</name>
</gene>
<evidence type="ECO:0000313" key="1">
    <source>
        <dbReference type="EMBL" id="HIT74442.1"/>
    </source>
</evidence>
<proteinExistence type="predicted"/>